<dbReference type="EMBL" id="JOPJ01000032">
    <property type="protein sequence ID" value="OUJ11256.1"/>
    <property type="molecule type" value="Genomic_DNA"/>
</dbReference>
<protein>
    <recommendedName>
        <fullName evidence="1">Cyanophage baseplate Pam3 plug gp18 domain-containing protein</fullName>
    </recommendedName>
</protein>
<dbReference type="AlphaFoldDB" id="A0A252BS63"/>
<dbReference type="RefSeq" id="WP_086639830.1">
    <property type="nucleotide sequence ID" value="NZ_JOPJ01000032.1"/>
</dbReference>
<evidence type="ECO:0000313" key="3">
    <source>
        <dbReference type="Proteomes" id="UP000194931"/>
    </source>
</evidence>
<proteinExistence type="predicted"/>
<sequence>MAVVIPLGAVAYQSLRVPLSGHAVRLTLQQRGTGLYAAVWVDDAPVLAGALCQDRTWLVRHSAGVLPGDMAFADTQGTQDPDYTGLGSRYVLVYAERGNG</sequence>
<keyword evidence="3" id="KW-1185">Reference proteome</keyword>
<evidence type="ECO:0000259" key="1">
    <source>
        <dbReference type="Pfam" id="PF22479"/>
    </source>
</evidence>
<organism evidence="2 3">
    <name type="scientific">Acetobacter okinawensis</name>
    <dbReference type="NCBI Taxonomy" id="1076594"/>
    <lineage>
        <taxon>Bacteria</taxon>
        <taxon>Pseudomonadati</taxon>
        <taxon>Pseudomonadota</taxon>
        <taxon>Alphaproteobacteria</taxon>
        <taxon>Acetobacterales</taxon>
        <taxon>Acetobacteraceae</taxon>
        <taxon>Acetobacter</taxon>
    </lineage>
</organism>
<dbReference type="InterPro" id="IPR054252">
    <property type="entry name" value="Pam3_gp18"/>
</dbReference>
<evidence type="ECO:0000313" key="2">
    <source>
        <dbReference type="EMBL" id="OUJ11256.1"/>
    </source>
</evidence>
<name>A0A252BS63_9PROT</name>
<gene>
    <name evidence="2" type="ORF">HK26_07135</name>
</gene>
<reference evidence="3" key="1">
    <citation type="submission" date="2014-06" db="EMBL/GenBank/DDBJ databases">
        <authorList>
            <person name="Winans N.J."/>
            <person name="Newell P.D."/>
            <person name="Douglas A.E."/>
        </authorList>
    </citation>
    <scope>NUCLEOTIDE SEQUENCE [LARGE SCALE GENOMIC DNA]</scope>
</reference>
<dbReference type="Proteomes" id="UP000194931">
    <property type="component" value="Unassembled WGS sequence"/>
</dbReference>
<comment type="caution">
    <text evidence="2">The sequence shown here is derived from an EMBL/GenBank/DDBJ whole genome shotgun (WGS) entry which is preliminary data.</text>
</comment>
<accession>A0A252BS63</accession>
<dbReference type="Pfam" id="PF22479">
    <property type="entry name" value="Pam3_gp18"/>
    <property type="match status" value="1"/>
</dbReference>
<feature type="domain" description="Cyanophage baseplate Pam3 plug gp18" evidence="1">
    <location>
        <begin position="5"/>
        <end position="96"/>
    </location>
</feature>
<dbReference type="OrthoDB" id="6444802at2"/>